<dbReference type="STRING" id="994479.GCA_000194155_03162"/>
<dbReference type="EMBL" id="PJNB01000001">
    <property type="protein sequence ID" value="PKW18517.1"/>
    <property type="molecule type" value="Genomic_DNA"/>
</dbReference>
<accession>A0A2N3Y6G2</accession>
<evidence type="ECO:0000313" key="4">
    <source>
        <dbReference type="Proteomes" id="UP000233786"/>
    </source>
</evidence>
<evidence type="ECO:0000259" key="2">
    <source>
        <dbReference type="Pfam" id="PF13936"/>
    </source>
</evidence>
<protein>
    <submittedName>
        <fullName evidence="3">IS30 family transposase</fullName>
    </submittedName>
</protein>
<feature type="compositionally biased region" description="Basic and acidic residues" evidence="1">
    <location>
        <begin position="47"/>
        <end position="66"/>
    </location>
</feature>
<dbReference type="GO" id="GO:0004803">
    <property type="term" value="F:transposase activity"/>
    <property type="evidence" value="ECO:0007669"/>
    <property type="project" value="TreeGrafter"/>
</dbReference>
<dbReference type="PANTHER" id="PTHR10948">
    <property type="entry name" value="TRANSPOSASE"/>
    <property type="match status" value="1"/>
</dbReference>
<organism evidence="3 4">
    <name type="scientific">Saccharopolyspora spinosa</name>
    <dbReference type="NCBI Taxonomy" id="60894"/>
    <lineage>
        <taxon>Bacteria</taxon>
        <taxon>Bacillati</taxon>
        <taxon>Actinomycetota</taxon>
        <taxon>Actinomycetes</taxon>
        <taxon>Pseudonocardiales</taxon>
        <taxon>Pseudonocardiaceae</taxon>
        <taxon>Saccharopolyspora</taxon>
    </lineage>
</organism>
<reference evidence="3" key="1">
    <citation type="submission" date="2017-12" db="EMBL/GenBank/DDBJ databases">
        <title>Sequencing the genomes of 1000 Actinobacteria strains.</title>
        <authorList>
            <person name="Klenk H.-P."/>
        </authorList>
    </citation>
    <scope>NUCLEOTIDE SEQUENCE [LARGE SCALE GENOMIC DNA]</scope>
    <source>
        <strain evidence="3">DSM 44228</strain>
    </source>
</reference>
<dbReference type="Gene3D" id="1.10.10.60">
    <property type="entry name" value="Homeodomain-like"/>
    <property type="match status" value="1"/>
</dbReference>
<dbReference type="GO" id="GO:0005829">
    <property type="term" value="C:cytosol"/>
    <property type="evidence" value="ECO:0007669"/>
    <property type="project" value="TreeGrafter"/>
</dbReference>
<comment type="caution">
    <text evidence="3">The sequence shown here is derived from an EMBL/GenBank/DDBJ whole genome shotgun (WGS) entry which is preliminary data.</text>
</comment>
<feature type="compositionally biased region" description="Basic residues" evidence="1">
    <location>
        <begin position="67"/>
        <end position="77"/>
    </location>
</feature>
<feature type="region of interest" description="Disordered" evidence="1">
    <location>
        <begin position="35"/>
        <end position="77"/>
    </location>
</feature>
<dbReference type="RefSeq" id="WP_010696129.1">
    <property type="nucleotide sequence ID" value="NZ_CP061007.1"/>
</dbReference>
<name>A0A2N3Y6G2_SACSN</name>
<keyword evidence="4" id="KW-1185">Reference proteome</keyword>
<dbReference type="PANTHER" id="PTHR10948:SF23">
    <property type="entry name" value="TRANSPOSASE INSI FOR INSERTION SEQUENCE ELEMENT IS30A-RELATED"/>
    <property type="match status" value="1"/>
</dbReference>
<sequence>MSSAEDARSSRFLSQLERQRIATLRRQDLGVREIASHLGRSPSTISREGRRNTLAHDRSYDGDLTHARARQRARRPR</sequence>
<dbReference type="GO" id="GO:0032196">
    <property type="term" value="P:transposition"/>
    <property type="evidence" value="ECO:0007669"/>
    <property type="project" value="TreeGrafter"/>
</dbReference>
<dbReference type="InterPro" id="IPR051917">
    <property type="entry name" value="Transposase-Integrase"/>
</dbReference>
<feature type="domain" description="Transposase IS30-like HTH" evidence="2">
    <location>
        <begin position="11"/>
        <end position="52"/>
    </location>
</feature>
<dbReference type="Proteomes" id="UP000233786">
    <property type="component" value="Unassembled WGS sequence"/>
</dbReference>
<evidence type="ECO:0000256" key="1">
    <source>
        <dbReference type="SAM" id="MobiDB-lite"/>
    </source>
</evidence>
<dbReference type="InterPro" id="IPR025246">
    <property type="entry name" value="IS30-like_HTH"/>
</dbReference>
<gene>
    <name evidence="3" type="ORF">A8926_6610</name>
</gene>
<dbReference type="Pfam" id="PF13936">
    <property type="entry name" value="HTH_38"/>
    <property type="match status" value="1"/>
</dbReference>
<evidence type="ECO:0000313" key="3">
    <source>
        <dbReference type="EMBL" id="PKW18517.1"/>
    </source>
</evidence>
<dbReference type="AlphaFoldDB" id="A0A2N3Y6G2"/>
<proteinExistence type="predicted"/>